<proteinExistence type="predicted"/>
<keyword evidence="7" id="KW-1185">Reference proteome</keyword>
<dbReference type="Gene3D" id="3.40.50.300">
    <property type="entry name" value="P-loop containing nucleotide triphosphate hydrolases"/>
    <property type="match status" value="1"/>
</dbReference>
<evidence type="ECO:0000313" key="7">
    <source>
        <dbReference type="Proteomes" id="UP000285190"/>
    </source>
</evidence>
<dbReference type="InterPro" id="IPR027417">
    <property type="entry name" value="P-loop_NTPase"/>
</dbReference>
<dbReference type="GO" id="GO:0005886">
    <property type="term" value="C:plasma membrane"/>
    <property type="evidence" value="ECO:0007669"/>
    <property type="project" value="TreeGrafter"/>
</dbReference>
<keyword evidence="2" id="KW-1003">Cell membrane</keyword>
<keyword evidence="1" id="KW-0813">Transport</keyword>
<sequence>MTTTTPLLTLRHLRKSYGERPLFDIEALTICAASAYVLTGLNGAGKSTLLRILAGLETAEVEAAHFLDQPVRLTPYPRAMREAVVYVHQHPIMFSTSVADNIAYGLSARGMTKAEIVRRTEGAMEWAGVTHLRDSRPLTLSGGEKQRVALARAKVLEPKLLLLDEPTSSLDGEAREQVIGLIPTLLESGSSIIMACHDRDLIALPGVQRLKLRDGRLQARQNRMRLA</sequence>
<dbReference type="GO" id="GO:0005524">
    <property type="term" value="F:ATP binding"/>
    <property type="evidence" value="ECO:0007669"/>
    <property type="project" value="UniProtKB-KW"/>
</dbReference>
<dbReference type="AlphaFoldDB" id="A0A418X4R7"/>
<dbReference type="Proteomes" id="UP000285190">
    <property type="component" value="Unassembled WGS sequence"/>
</dbReference>
<dbReference type="CDD" id="cd03225">
    <property type="entry name" value="ABC_cobalt_CbiO_domain1"/>
    <property type="match status" value="1"/>
</dbReference>
<dbReference type="PANTHER" id="PTHR24220:SF612">
    <property type="entry name" value="FE(3+) IONS IMPORT ATP-BINDING PROTEIN FBPC"/>
    <property type="match status" value="1"/>
</dbReference>
<evidence type="ECO:0000256" key="4">
    <source>
        <dbReference type="ARBA" id="ARBA00022840"/>
    </source>
</evidence>
<reference evidence="6 7" key="1">
    <citation type="submission" date="2018-09" db="EMBL/GenBank/DDBJ databases">
        <authorList>
            <person name="Zhu H."/>
        </authorList>
    </citation>
    <scope>NUCLEOTIDE SEQUENCE [LARGE SCALE GENOMIC DNA]</scope>
    <source>
        <strain evidence="6 7">K2R10-39</strain>
    </source>
</reference>
<evidence type="ECO:0000256" key="3">
    <source>
        <dbReference type="ARBA" id="ARBA00022741"/>
    </source>
</evidence>
<name>A0A418X4R7_9BURK</name>
<evidence type="ECO:0000259" key="5">
    <source>
        <dbReference type="PROSITE" id="PS50893"/>
    </source>
</evidence>
<dbReference type="InterPro" id="IPR003593">
    <property type="entry name" value="AAA+_ATPase"/>
</dbReference>
<dbReference type="InterPro" id="IPR015856">
    <property type="entry name" value="ABC_transpr_CbiO/EcfA_su"/>
</dbReference>
<dbReference type="EMBL" id="QYUN01000002">
    <property type="protein sequence ID" value="RJG07464.1"/>
    <property type="molecule type" value="Genomic_DNA"/>
</dbReference>
<dbReference type="OrthoDB" id="581709at2"/>
<protein>
    <submittedName>
        <fullName evidence="6">ATP-binding cassette domain-containing protein</fullName>
    </submittedName>
</protein>
<keyword evidence="2" id="KW-0472">Membrane</keyword>
<dbReference type="InterPro" id="IPR015854">
    <property type="entry name" value="ABC_transpr_LolD-like"/>
</dbReference>
<evidence type="ECO:0000256" key="1">
    <source>
        <dbReference type="ARBA" id="ARBA00022448"/>
    </source>
</evidence>
<accession>A0A418X4R7</accession>
<gene>
    <name evidence="6" type="ORF">D3870_16995</name>
</gene>
<dbReference type="PROSITE" id="PS50893">
    <property type="entry name" value="ABC_TRANSPORTER_2"/>
    <property type="match status" value="1"/>
</dbReference>
<evidence type="ECO:0000313" key="6">
    <source>
        <dbReference type="EMBL" id="RJG07464.1"/>
    </source>
</evidence>
<dbReference type="SMART" id="SM00382">
    <property type="entry name" value="AAA"/>
    <property type="match status" value="1"/>
</dbReference>
<keyword evidence="3" id="KW-0547">Nucleotide-binding</keyword>
<organism evidence="6 7">
    <name type="scientific">Noviherbaspirillum cavernae</name>
    <dbReference type="NCBI Taxonomy" id="2320862"/>
    <lineage>
        <taxon>Bacteria</taxon>
        <taxon>Pseudomonadati</taxon>
        <taxon>Pseudomonadota</taxon>
        <taxon>Betaproteobacteria</taxon>
        <taxon>Burkholderiales</taxon>
        <taxon>Oxalobacteraceae</taxon>
        <taxon>Noviherbaspirillum</taxon>
    </lineage>
</organism>
<dbReference type="GO" id="GO:0022857">
    <property type="term" value="F:transmembrane transporter activity"/>
    <property type="evidence" value="ECO:0007669"/>
    <property type="project" value="TreeGrafter"/>
</dbReference>
<dbReference type="RefSeq" id="WP_119740937.1">
    <property type="nucleotide sequence ID" value="NZ_QYUN01000002.1"/>
</dbReference>
<dbReference type="InterPro" id="IPR003439">
    <property type="entry name" value="ABC_transporter-like_ATP-bd"/>
</dbReference>
<keyword evidence="4 6" id="KW-0067">ATP-binding</keyword>
<comment type="caution">
    <text evidence="6">The sequence shown here is derived from an EMBL/GenBank/DDBJ whole genome shotgun (WGS) entry which is preliminary data.</text>
</comment>
<dbReference type="SUPFAM" id="SSF52540">
    <property type="entry name" value="P-loop containing nucleoside triphosphate hydrolases"/>
    <property type="match status" value="1"/>
</dbReference>
<dbReference type="Pfam" id="PF00005">
    <property type="entry name" value="ABC_tran"/>
    <property type="match status" value="1"/>
</dbReference>
<evidence type="ECO:0000256" key="2">
    <source>
        <dbReference type="ARBA" id="ARBA00022475"/>
    </source>
</evidence>
<dbReference type="GO" id="GO:0016887">
    <property type="term" value="F:ATP hydrolysis activity"/>
    <property type="evidence" value="ECO:0007669"/>
    <property type="project" value="InterPro"/>
</dbReference>
<feature type="domain" description="ABC transporter" evidence="5">
    <location>
        <begin position="8"/>
        <end position="227"/>
    </location>
</feature>
<dbReference type="PANTHER" id="PTHR24220">
    <property type="entry name" value="IMPORT ATP-BINDING PROTEIN"/>
    <property type="match status" value="1"/>
</dbReference>